<dbReference type="Gene3D" id="3.30.530.20">
    <property type="match status" value="1"/>
</dbReference>
<dbReference type="CDD" id="cd07822">
    <property type="entry name" value="SRPBCC_4"/>
    <property type="match status" value="1"/>
</dbReference>
<proteinExistence type="predicted"/>
<dbReference type="HOGENOM" id="CLU_069867_3_1_1"/>
<dbReference type="OrthoDB" id="509124at2759"/>
<dbReference type="InterPro" id="IPR023393">
    <property type="entry name" value="START-like_dom_sf"/>
</dbReference>
<name>A0A0C3HZ78_OIDMZ</name>
<keyword evidence="2" id="KW-1185">Reference proteome</keyword>
<protein>
    <recommendedName>
        <fullName evidence="3">Polyketide cyclase/dehydrase</fullName>
    </recommendedName>
</protein>
<gene>
    <name evidence="1" type="ORF">OIDMADRAFT_16196</name>
</gene>
<accession>A0A0C3HZ78</accession>
<reference evidence="2" key="2">
    <citation type="submission" date="2015-01" db="EMBL/GenBank/DDBJ databases">
        <title>Evolutionary Origins and Diversification of the Mycorrhizal Mutualists.</title>
        <authorList>
            <consortium name="DOE Joint Genome Institute"/>
            <consortium name="Mycorrhizal Genomics Consortium"/>
            <person name="Kohler A."/>
            <person name="Kuo A."/>
            <person name="Nagy L.G."/>
            <person name="Floudas D."/>
            <person name="Copeland A."/>
            <person name="Barry K.W."/>
            <person name="Cichocki N."/>
            <person name="Veneault-Fourrey C."/>
            <person name="LaButti K."/>
            <person name="Lindquist E.A."/>
            <person name="Lipzen A."/>
            <person name="Lundell T."/>
            <person name="Morin E."/>
            <person name="Murat C."/>
            <person name="Riley R."/>
            <person name="Ohm R."/>
            <person name="Sun H."/>
            <person name="Tunlid A."/>
            <person name="Henrissat B."/>
            <person name="Grigoriev I.V."/>
            <person name="Hibbett D.S."/>
            <person name="Martin F."/>
        </authorList>
    </citation>
    <scope>NUCLEOTIDE SEQUENCE [LARGE SCALE GENOMIC DNA]</scope>
    <source>
        <strain evidence="2">Zn</strain>
    </source>
</reference>
<reference evidence="1 2" key="1">
    <citation type="submission" date="2014-04" db="EMBL/GenBank/DDBJ databases">
        <authorList>
            <consortium name="DOE Joint Genome Institute"/>
            <person name="Kuo A."/>
            <person name="Martino E."/>
            <person name="Perotto S."/>
            <person name="Kohler A."/>
            <person name="Nagy L.G."/>
            <person name="Floudas D."/>
            <person name="Copeland A."/>
            <person name="Barry K.W."/>
            <person name="Cichocki N."/>
            <person name="Veneault-Fourrey C."/>
            <person name="LaButti K."/>
            <person name="Lindquist E.A."/>
            <person name="Lipzen A."/>
            <person name="Lundell T."/>
            <person name="Morin E."/>
            <person name="Murat C."/>
            <person name="Sun H."/>
            <person name="Tunlid A."/>
            <person name="Henrissat B."/>
            <person name="Grigoriev I.V."/>
            <person name="Hibbett D.S."/>
            <person name="Martin F."/>
            <person name="Nordberg H.P."/>
            <person name="Cantor M.N."/>
            <person name="Hua S.X."/>
        </authorList>
    </citation>
    <scope>NUCLEOTIDE SEQUENCE [LARGE SCALE GENOMIC DNA]</scope>
    <source>
        <strain evidence="1 2">Zn</strain>
    </source>
</reference>
<dbReference type="STRING" id="913774.A0A0C3HZ78"/>
<organism evidence="1 2">
    <name type="scientific">Oidiodendron maius (strain Zn)</name>
    <dbReference type="NCBI Taxonomy" id="913774"/>
    <lineage>
        <taxon>Eukaryota</taxon>
        <taxon>Fungi</taxon>
        <taxon>Dikarya</taxon>
        <taxon>Ascomycota</taxon>
        <taxon>Pezizomycotina</taxon>
        <taxon>Leotiomycetes</taxon>
        <taxon>Leotiomycetes incertae sedis</taxon>
        <taxon>Myxotrichaceae</taxon>
        <taxon>Oidiodendron</taxon>
    </lineage>
</organism>
<dbReference type="PANTHER" id="PTHR36166:SF1">
    <property type="entry name" value="SRPBCC DOMAIN-CONTAINING PROTEIN"/>
    <property type="match status" value="1"/>
</dbReference>
<evidence type="ECO:0000313" key="1">
    <source>
        <dbReference type="EMBL" id="KIN07537.1"/>
    </source>
</evidence>
<evidence type="ECO:0000313" key="2">
    <source>
        <dbReference type="Proteomes" id="UP000054321"/>
    </source>
</evidence>
<dbReference type="InterPro" id="IPR019587">
    <property type="entry name" value="Polyketide_cyclase/dehydratase"/>
</dbReference>
<dbReference type="EMBL" id="KN832870">
    <property type="protein sequence ID" value="KIN07537.1"/>
    <property type="molecule type" value="Genomic_DNA"/>
</dbReference>
<dbReference type="InParanoid" id="A0A0C3HZ78"/>
<sequence>MITTQIEIARPPSEVRKIFFDFENYPSWHGGMIKSIAPLPSSTSDTDPLSPSQKLHCVFEKFVFDAIITENSGTTFQWRGPPVQGVTGLHSFAFEESKVTPGGTTFKHFESFTGFPAFLLQPWLLGKEIKVGFEGFNRDLKKKAEAETSEG</sequence>
<dbReference type="AlphaFoldDB" id="A0A0C3HZ78"/>
<dbReference type="SUPFAM" id="SSF55961">
    <property type="entry name" value="Bet v1-like"/>
    <property type="match status" value="1"/>
</dbReference>
<dbReference type="PANTHER" id="PTHR36166">
    <property type="entry name" value="CHROMOSOME 9, WHOLE GENOME SHOTGUN SEQUENCE"/>
    <property type="match status" value="1"/>
</dbReference>
<dbReference type="Proteomes" id="UP000054321">
    <property type="component" value="Unassembled WGS sequence"/>
</dbReference>
<evidence type="ECO:0008006" key="3">
    <source>
        <dbReference type="Google" id="ProtNLM"/>
    </source>
</evidence>
<dbReference type="Pfam" id="PF10604">
    <property type="entry name" value="Polyketide_cyc2"/>
    <property type="match status" value="1"/>
</dbReference>